<evidence type="ECO:0000256" key="2">
    <source>
        <dbReference type="RuleBase" id="RU003814"/>
    </source>
</evidence>
<dbReference type="Proteomes" id="UP001302602">
    <property type="component" value="Unassembled WGS sequence"/>
</dbReference>
<evidence type="ECO:0000259" key="3">
    <source>
        <dbReference type="PROSITE" id="PS51462"/>
    </source>
</evidence>
<evidence type="ECO:0000256" key="1">
    <source>
        <dbReference type="ARBA" id="ARBA00007251"/>
    </source>
</evidence>
<dbReference type="SUPFAM" id="SSF100950">
    <property type="entry name" value="NagB/RpiA/CoA transferase-like"/>
    <property type="match status" value="1"/>
</dbReference>
<comment type="caution">
    <text evidence="4">The sequence shown here is derived from an EMBL/GenBank/DDBJ whole genome shotgun (WGS) entry which is preliminary data.</text>
</comment>
<dbReference type="GeneID" id="87824594"/>
<dbReference type="GO" id="GO:0046523">
    <property type="term" value="F:S-methyl-5-thioribose-1-phosphate isomerase activity"/>
    <property type="evidence" value="ECO:0007669"/>
    <property type="project" value="TreeGrafter"/>
</dbReference>
<gene>
    <name evidence="4" type="ORF">N657DRAFT_541187</name>
</gene>
<feature type="non-terminal residue" evidence="4">
    <location>
        <position position="460"/>
    </location>
</feature>
<accession>A0AAN6TR19</accession>
<dbReference type="GO" id="GO:0016740">
    <property type="term" value="F:transferase activity"/>
    <property type="evidence" value="ECO:0007669"/>
    <property type="project" value="UniProtKB-KW"/>
</dbReference>
<name>A0AAN6TR19_9PEZI</name>
<dbReference type="PROSITE" id="PS51462">
    <property type="entry name" value="NUDIX"/>
    <property type="match status" value="1"/>
</dbReference>
<dbReference type="GO" id="GO:0019509">
    <property type="term" value="P:L-methionine salvage from methylthioadenosine"/>
    <property type="evidence" value="ECO:0007669"/>
    <property type="project" value="TreeGrafter"/>
</dbReference>
<reference evidence="4" key="1">
    <citation type="journal article" date="2023" name="Mol. Phylogenet. Evol.">
        <title>Genome-scale phylogeny and comparative genomics of the fungal order Sordariales.</title>
        <authorList>
            <person name="Hensen N."/>
            <person name="Bonometti L."/>
            <person name="Westerberg I."/>
            <person name="Brannstrom I.O."/>
            <person name="Guillou S."/>
            <person name="Cros-Aarteil S."/>
            <person name="Calhoun S."/>
            <person name="Haridas S."/>
            <person name="Kuo A."/>
            <person name="Mondo S."/>
            <person name="Pangilinan J."/>
            <person name="Riley R."/>
            <person name="LaButti K."/>
            <person name="Andreopoulos B."/>
            <person name="Lipzen A."/>
            <person name="Chen C."/>
            <person name="Yan M."/>
            <person name="Daum C."/>
            <person name="Ng V."/>
            <person name="Clum A."/>
            <person name="Steindorff A."/>
            <person name="Ohm R.A."/>
            <person name="Martin F."/>
            <person name="Silar P."/>
            <person name="Natvig D.O."/>
            <person name="Lalanne C."/>
            <person name="Gautier V."/>
            <person name="Ament-Velasquez S.L."/>
            <person name="Kruys A."/>
            <person name="Hutchinson M.I."/>
            <person name="Powell A.J."/>
            <person name="Barry K."/>
            <person name="Miller A.N."/>
            <person name="Grigoriev I.V."/>
            <person name="Debuchy R."/>
            <person name="Gladieux P."/>
            <person name="Hiltunen Thoren M."/>
            <person name="Johannesson H."/>
        </authorList>
    </citation>
    <scope>NUCLEOTIDE SEQUENCE</scope>
    <source>
        <strain evidence="4">CBS 731.68</strain>
    </source>
</reference>
<dbReference type="InterPro" id="IPR000649">
    <property type="entry name" value="IF-2B-related"/>
</dbReference>
<organism evidence="4 5">
    <name type="scientific">Parathielavia appendiculata</name>
    <dbReference type="NCBI Taxonomy" id="2587402"/>
    <lineage>
        <taxon>Eukaryota</taxon>
        <taxon>Fungi</taxon>
        <taxon>Dikarya</taxon>
        <taxon>Ascomycota</taxon>
        <taxon>Pezizomycotina</taxon>
        <taxon>Sordariomycetes</taxon>
        <taxon>Sordariomycetidae</taxon>
        <taxon>Sordariales</taxon>
        <taxon>Chaetomiaceae</taxon>
        <taxon>Parathielavia</taxon>
    </lineage>
</organism>
<dbReference type="Gene3D" id="3.40.50.10470">
    <property type="entry name" value="Translation initiation factor eif-2b, domain 2"/>
    <property type="match status" value="1"/>
</dbReference>
<dbReference type="Pfam" id="PF01008">
    <property type="entry name" value="IF-2B"/>
    <property type="match status" value="1"/>
</dbReference>
<evidence type="ECO:0000313" key="4">
    <source>
        <dbReference type="EMBL" id="KAK4119082.1"/>
    </source>
</evidence>
<proteinExistence type="inferred from homology"/>
<feature type="domain" description="Nudix hydrolase" evidence="3">
    <location>
        <begin position="12"/>
        <end position="160"/>
    </location>
</feature>
<dbReference type="AlphaFoldDB" id="A0AAN6TR19"/>
<dbReference type="CDD" id="cd18872">
    <property type="entry name" value="NUDIX_eIF-2B"/>
    <property type="match status" value="1"/>
</dbReference>
<dbReference type="SUPFAM" id="SSF55811">
    <property type="entry name" value="Nudix"/>
    <property type="match status" value="1"/>
</dbReference>
<evidence type="ECO:0000313" key="5">
    <source>
        <dbReference type="Proteomes" id="UP001302602"/>
    </source>
</evidence>
<comment type="similarity">
    <text evidence="1 2">Belongs to the eIF-2B alpha/beta/delta subunits family.</text>
</comment>
<dbReference type="InterPro" id="IPR042529">
    <property type="entry name" value="IF_2B-like_C"/>
</dbReference>
<keyword evidence="4" id="KW-0808">Transferase</keyword>
<dbReference type="InterPro" id="IPR015797">
    <property type="entry name" value="NUDIX_hydrolase-like_dom_sf"/>
</dbReference>
<protein>
    <submittedName>
        <fullName evidence="4">Nagb/rpia/CoA transferase-like protein</fullName>
    </submittedName>
</protein>
<dbReference type="InterPro" id="IPR037171">
    <property type="entry name" value="NagB/RpiA_transferase-like"/>
</dbReference>
<dbReference type="RefSeq" id="XP_062642855.1">
    <property type="nucleotide sequence ID" value="XM_062787824.1"/>
</dbReference>
<dbReference type="InterPro" id="IPR000086">
    <property type="entry name" value="NUDIX_hydrolase_dom"/>
</dbReference>
<dbReference type="EMBL" id="MU853254">
    <property type="protein sequence ID" value="KAK4119082.1"/>
    <property type="molecule type" value="Genomic_DNA"/>
</dbReference>
<keyword evidence="5" id="KW-1185">Reference proteome</keyword>
<dbReference type="Pfam" id="PF00293">
    <property type="entry name" value="NUDIX"/>
    <property type="match status" value="1"/>
</dbReference>
<dbReference type="PANTHER" id="PTHR43475">
    <property type="entry name" value="METHYLTHIORIBOSE-1-PHOSPHATE ISOMERASE"/>
    <property type="match status" value="1"/>
</dbReference>
<sequence>MASTSTTTGEWKKRSVVSSFIMQNHDGKPRVALFQRSDRVSTYKHHWAPISGSIDPSDPTPLAAAWREIAEETTLTPTALSLLRQGKPFTFHDGSVRRVWTVFPFLFRLNKETPTAETEQQQQQQIQTDWEHEAWGWHDPDAVIRDAAAGTLRAVPRLAESLRRVWFETDLGPAAGKVLSDGLEALARDHESGARQLAGVALRVFQDVVARMDYTYAPAPDDDGGSAAATEREEGWWVKVRFAAWHLWKNGRESMGAAILSVLLAALARVEQVRQRSERGSLRENVLCELEAQIAERQESAKRISQAFAAYLNKTFASKRASHEPISILTLSESSTIRQGFRHAAEAGFVLDLRILESRPLHEGVSLTGALVNDLTTNSPPPGNPTHKITIYTDASAALASSDIDLLVLGADRIAASGAVSNKTGSLPAALSAKHVSPTAKVVVLGESDKIAPPGRPDDH</sequence>
<dbReference type="Gene3D" id="3.90.79.10">
    <property type="entry name" value="Nucleoside Triphosphate Pyrophosphohydrolase"/>
    <property type="match status" value="1"/>
</dbReference>
<reference evidence="4" key="2">
    <citation type="submission" date="2023-05" db="EMBL/GenBank/DDBJ databases">
        <authorList>
            <consortium name="Lawrence Berkeley National Laboratory"/>
            <person name="Steindorff A."/>
            <person name="Hensen N."/>
            <person name="Bonometti L."/>
            <person name="Westerberg I."/>
            <person name="Brannstrom I.O."/>
            <person name="Guillou S."/>
            <person name="Cros-Aarteil S."/>
            <person name="Calhoun S."/>
            <person name="Haridas S."/>
            <person name="Kuo A."/>
            <person name="Mondo S."/>
            <person name="Pangilinan J."/>
            <person name="Riley R."/>
            <person name="Labutti K."/>
            <person name="Andreopoulos B."/>
            <person name="Lipzen A."/>
            <person name="Chen C."/>
            <person name="Yanf M."/>
            <person name="Daum C."/>
            <person name="Ng V."/>
            <person name="Clum A."/>
            <person name="Ohm R."/>
            <person name="Martin F."/>
            <person name="Silar P."/>
            <person name="Natvig D."/>
            <person name="Lalanne C."/>
            <person name="Gautier V."/>
            <person name="Ament-Velasquez S.L."/>
            <person name="Kruys A."/>
            <person name="Hutchinson M.I."/>
            <person name="Powell A.J."/>
            <person name="Barry K."/>
            <person name="Miller A.N."/>
            <person name="Grigoriev I.V."/>
            <person name="Debuchy R."/>
            <person name="Gladieux P."/>
            <person name="Thoren M.H."/>
            <person name="Johannesson H."/>
        </authorList>
    </citation>
    <scope>NUCLEOTIDE SEQUENCE</scope>
    <source>
        <strain evidence="4">CBS 731.68</strain>
    </source>
</reference>
<dbReference type="PANTHER" id="PTHR43475:SF3">
    <property type="entry name" value="TRANSLATION INITIATION FACTOR EIF-2B SUBUNIT FAMILY PROTEIN (AFU_ORTHOLOGUE AFUA_2G14290)"/>
    <property type="match status" value="1"/>
</dbReference>